<accession>A0A1L3J1P1</accession>
<dbReference type="SUPFAM" id="SSF47384">
    <property type="entry name" value="Homodimeric domain of signal transducing histidine kinase"/>
    <property type="match status" value="1"/>
</dbReference>
<dbReference type="AlphaFoldDB" id="A0A1L3J1P1"/>
<dbReference type="SUPFAM" id="SSF55781">
    <property type="entry name" value="GAF domain-like"/>
    <property type="match status" value="1"/>
</dbReference>
<keyword evidence="11" id="KW-1185">Reference proteome</keyword>
<dbReference type="Pfam" id="PF02518">
    <property type="entry name" value="HATPase_c"/>
    <property type="match status" value="1"/>
</dbReference>
<evidence type="ECO:0000256" key="5">
    <source>
        <dbReference type="ARBA" id="ARBA00022777"/>
    </source>
</evidence>
<dbReference type="PRINTS" id="PR00344">
    <property type="entry name" value="BCTRLSENSOR"/>
</dbReference>
<evidence type="ECO:0000259" key="8">
    <source>
        <dbReference type="PROSITE" id="PS50112"/>
    </source>
</evidence>
<evidence type="ECO:0000256" key="3">
    <source>
        <dbReference type="ARBA" id="ARBA00022553"/>
    </source>
</evidence>
<feature type="domain" description="PAC" evidence="9">
    <location>
        <begin position="563"/>
        <end position="617"/>
    </location>
</feature>
<feature type="domain" description="PAS" evidence="8">
    <location>
        <begin position="33"/>
        <end position="54"/>
    </location>
</feature>
<dbReference type="SMART" id="SM00086">
    <property type="entry name" value="PAC"/>
    <property type="match status" value="3"/>
</dbReference>
<dbReference type="SUPFAM" id="SSF55785">
    <property type="entry name" value="PYP-like sensor domain (PAS domain)"/>
    <property type="match status" value="5"/>
</dbReference>
<dbReference type="KEGG" id="grl:LPB144_00875"/>
<gene>
    <name evidence="10" type="ORF">LPB144_00875</name>
</gene>
<feature type="domain" description="PAS" evidence="8">
    <location>
        <begin position="235"/>
        <end position="299"/>
    </location>
</feature>
<dbReference type="SMART" id="SM00387">
    <property type="entry name" value="HATPase_c"/>
    <property type="match status" value="1"/>
</dbReference>
<dbReference type="InterPro" id="IPR005467">
    <property type="entry name" value="His_kinase_dom"/>
</dbReference>
<dbReference type="InterPro" id="IPR003594">
    <property type="entry name" value="HATPase_dom"/>
</dbReference>
<feature type="domain" description="PAS" evidence="8">
    <location>
        <begin position="780"/>
        <end position="850"/>
    </location>
</feature>
<sequence length="1138" mass="129568">MKKVQSKNFIPYSLTSNFDVIACGVFLINQQNIVYVNKEFCKLTGYKANELAGEPLGNFCLSDIKLNEAGQTSLWFLASNSTFIKLHVGRRSMNSEEFPDLTVNTILKSEVNSLNIKTLNSAILNGHAARFNLDINGVISSSDTNTKILLKSLGNELNAKLRDYVDSNEADLIPKIAEKAWSTGKDIFFEFSLPVNGTSIKNIAIKFSPNTTRESISCTAVGVGSDIIDYKNFRDESIVDRLMDSNTSFSLMIRASDLKILYANKAARALTGYTSDDFRGLSLEKLLESESLTIFKSKLLDFGAVHKPFFVKKLEFIKKDNTSKVLNTEISKLKFRDTEAVYLVEKSLEKDEVSINLLTEINKRYEYVTKATFEAIWDWEIKTDKLYLGDGYSRLFGYPINGDKNIPLEILDRIHPEDYNQLLANARSTIRSTCKNWTYEHRYLRSDGTYAHILNKAIIVRDEKDYAIRIIGAMQDISRQKQEEYRLKLLESVITNTNDSIVITKADPLDKPGPKIIYVNEAFTKMTGYLSEEVIGKSPRFLQGEGTDRKELKRLKRAMQNAESAEVTILNFKKSGEEYWLNLSVSPVRNESGVISHFIAVQRDVTERKQKELQNKLLANVSSIFNKTYNLETSLELLLSKIAKLDQMDIVEAWLINSEKTRIKLISAYYSSNKIKSLFRDENSVKNGFIKGQGTPGDIWEKETEVYIPDLSKENNFMRLDSVIQTGMQSGVGIPLFYNDSIIGGLVLVRKKKITSINKLTSLFKNFGVQLGAEIKRKQFELQFKQIFNSSADYIGILGKDGYLKRINRAMSNALGYSPSEMISRPFIDFIHDDDKKFSEKKLKQLSGDGASSFLDNRCKTASGRNKWISWTASEVNSEDLFFLIGKDITEKKKAEVRLELLNRELVKHSDELIKSNNELEQFAYVASHDLQEPLRMVSSFLRLLERKYSKLLDEKGLQYIHFAVDGADRMRNIILDLLEFSRVGRQEEQTEILDLNELLDEIRNLLKDSIKKSKAVITSDPLPKLEISKISFMQIFQNLITNALKYVPKGRAPKVHISAIENESSWEFIVSDNGLGIEEQYYSKVFELFQRLHTSHEYSGTGVGLAVVKKVVENLKGEIWLESKIDKGSSFHFTIPK</sequence>
<dbReference type="CDD" id="cd00082">
    <property type="entry name" value="HisKA"/>
    <property type="match status" value="1"/>
</dbReference>
<dbReference type="Gene3D" id="1.10.287.130">
    <property type="match status" value="1"/>
</dbReference>
<evidence type="ECO:0000256" key="6">
    <source>
        <dbReference type="SAM" id="Coils"/>
    </source>
</evidence>
<dbReference type="InterPro" id="IPR013655">
    <property type="entry name" value="PAS_fold_3"/>
</dbReference>
<dbReference type="InterPro" id="IPR000700">
    <property type="entry name" value="PAS-assoc_C"/>
</dbReference>
<dbReference type="Pfam" id="PF08447">
    <property type="entry name" value="PAS_3"/>
    <property type="match status" value="2"/>
</dbReference>
<feature type="domain" description="Histidine kinase" evidence="7">
    <location>
        <begin position="926"/>
        <end position="1138"/>
    </location>
</feature>
<dbReference type="PROSITE" id="PS50112">
    <property type="entry name" value="PAS"/>
    <property type="match status" value="4"/>
</dbReference>
<evidence type="ECO:0000313" key="11">
    <source>
        <dbReference type="Proteomes" id="UP000182510"/>
    </source>
</evidence>
<dbReference type="OrthoDB" id="9811889at2"/>
<evidence type="ECO:0000256" key="2">
    <source>
        <dbReference type="ARBA" id="ARBA00012438"/>
    </source>
</evidence>
<protein>
    <recommendedName>
        <fullName evidence="2">histidine kinase</fullName>
        <ecNumber evidence="2">2.7.13.3</ecNumber>
    </recommendedName>
</protein>
<dbReference type="SMART" id="SM00388">
    <property type="entry name" value="HisKA"/>
    <property type="match status" value="1"/>
</dbReference>
<dbReference type="InterPro" id="IPR001610">
    <property type="entry name" value="PAC"/>
</dbReference>
<feature type="coiled-coil region" evidence="6">
    <location>
        <begin position="892"/>
        <end position="919"/>
    </location>
</feature>
<dbReference type="PANTHER" id="PTHR43304">
    <property type="entry name" value="PHYTOCHROME-LIKE PROTEIN CPH1"/>
    <property type="match status" value="1"/>
</dbReference>
<dbReference type="STRING" id="1913577.LPB144_00875"/>
<feature type="domain" description="PAC" evidence="9">
    <location>
        <begin position="437"/>
        <end position="489"/>
    </location>
</feature>
<keyword evidence="3" id="KW-0597">Phosphoprotein</keyword>
<reference evidence="10 11" key="1">
    <citation type="submission" date="2016-11" db="EMBL/GenBank/DDBJ databases">
        <title>Gramella sp. LPB0144 isolated from marine environment.</title>
        <authorList>
            <person name="Kim E."/>
            <person name="Yi H."/>
        </authorList>
    </citation>
    <scope>NUCLEOTIDE SEQUENCE [LARGE SCALE GENOMIC DNA]</scope>
    <source>
        <strain evidence="10 11">LPB0144</strain>
    </source>
</reference>
<dbReference type="RefSeq" id="WP_072551699.1">
    <property type="nucleotide sequence ID" value="NZ_CP018153.1"/>
</dbReference>
<evidence type="ECO:0000259" key="7">
    <source>
        <dbReference type="PROSITE" id="PS50109"/>
    </source>
</evidence>
<dbReference type="InterPro" id="IPR035965">
    <property type="entry name" value="PAS-like_dom_sf"/>
</dbReference>
<evidence type="ECO:0000256" key="4">
    <source>
        <dbReference type="ARBA" id="ARBA00022679"/>
    </source>
</evidence>
<dbReference type="FunFam" id="3.30.565.10:FF:000006">
    <property type="entry name" value="Sensor histidine kinase WalK"/>
    <property type="match status" value="1"/>
</dbReference>
<dbReference type="Gene3D" id="3.30.565.10">
    <property type="entry name" value="Histidine kinase-like ATPase, C-terminal domain"/>
    <property type="match status" value="1"/>
</dbReference>
<feature type="domain" description="PAS" evidence="8">
    <location>
        <begin position="486"/>
        <end position="562"/>
    </location>
</feature>
<dbReference type="EMBL" id="CP018153">
    <property type="protein sequence ID" value="APG59044.1"/>
    <property type="molecule type" value="Genomic_DNA"/>
</dbReference>
<proteinExistence type="predicted"/>
<dbReference type="SMART" id="SM00091">
    <property type="entry name" value="PAS"/>
    <property type="match status" value="5"/>
</dbReference>
<evidence type="ECO:0000313" key="10">
    <source>
        <dbReference type="EMBL" id="APG59044.1"/>
    </source>
</evidence>
<organism evidence="10 11">
    <name type="scientific">Christiangramia salexigens</name>
    <dbReference type="NCBI Taxonomy" id="1913577"/>
    <lineage>
        <taxon>Bacteria</taxon>
        <taxon>Pseudomonadati</taxon>
        <taxon>Bacteroidota</taxon>
        <taxon>Flavobacteriia</taxon>
        <taxon>Flavobacteriales</taxon>
        <taxon>Flavobacteriaceae</taxon>
        <taxon>Christiangramia</taxon>
    </lineage>
</organism>
<dbReference type="InterPro" id="IPR000014">
    <property type="entry name" value="PAS"/>
</dbReference>
<dbReference type="NCBIfam" id="TIGR00229">
    <property type="entry name" value="sensory_box"/>
    <property type="match status" value="3"/>
</dbReference>
<dbReference type="GO" id="GO:0000155">
    <property type="term" value="F:phosphorelay sensor kinase activity"/>
    <property type="evidence" value="ECO:0007669"/>
    <property type="project" value="InterPro"/>
</dbReference>
<dbReference type="Pfam" id="PF13426">
    <property type="entry name" value="PAS_9"/>
    <property type="match status" value="3"/>
</dbReference>
<dbReference type="PANTHER" id="PTHR43304:SF1">
    <property type="entry name" value="PAC DOMAIN-CONTAINING PROTEIN"/>
    <property type="match status" value="1"/>
</dbReference>
<dbReference type="Pfam" id="PF00512">
    <property type="entry name" value="HisKA"/>
    <property type="match status" value="1"/>
</dbReference>
<dbReference type="InterPro" id="IPR052162">
    <property type="entry name" value="Sensor_kinase/Photoreceptor"/>
</dbReference>
<evidence type="ECO:0000256" key="1">
    <source>
        <dbReference type="ARBA" id="ARBA00000085"/>
    </source>
</evidence>
<name>A0A1L3J1P1_9FLAO</name>
<dbReference type="Gene3D" id="3.30.450.40">
    <property type="match status" value="1"/>
</dbReference>
<dbReference type="InterPro" id="IPR029016">
    <property type="entry name" value="GAF-like_dom_sf"/>
</dbReference>
<dbReference type="Proteomes" id="UP000182510">
    <property type="component" value="Chromosome"/>
</dbReference>
<dbReference type="PROSITE" id="PS50113">
    <property type="entry name" value="PAC"/>
    <property type="match status" value="2"/>
</dbReference>
<comment type="catalytic activity">
    <reaction evidence="1">
        <text>ATP + protein L-histidine = ADP + protein N-phospho-L-histidine.</text>
        <dbReference type="EC" id="2.7.13.3"/>
    </reaction>
</comment>
<dbReference type="CDD" id="cd00130">
    <property type="entry name" value="PAS"/>
    <property type="match status" value="5"/>
</dbReference>
<dbReference type="InterPro" id="IPR036890">
    <property type="entry name" value="HATPase_C_sf"/>
</dbReference>
<dbReference type="InterPro" id="IPR004358">
    <property type="entry name" value="Sig_transdc_His_kin-like_C"/>
</dbReference>
<keyword evidence="6" id="KW-0175">Coiled coil</keyword>
<keyword evidence="4" id="KW-0808">Transferase</keyword>
<dbReference type="EC" id="2.7.13.3" evidence="2"/>
<dbReference type="SUPFAM" id="SSF55874">
    <property type="entry name" value="ATPase domain of HSP90 chaperone/DNA topoisomerase II/histidine kinase"/>
    <property type="match status" value="1"/>
</dbReference>
<dbReference type="InterPro" id="IPR003661">
    <property type="entry name" value="HisK_dim/P_dom"/>
</dbReference>
<dbReference type="Gene3D" id="3.30.450.20">
    <property type="entry name" value="PAS domain"/>
    <property type="match status" value="5"/>
</dbReference>
<keyword evidence="5" id="KW-0418">Kinase</keyword>
<dbReference type="PROSITE" id="PS50109">
    <property type="entry name" value="HIS_KIN"/>
    <property type="match status" value="1"/>
</dbReference>
<dbReference type="InterPro" id="IPR036097">
    <property type="entry name" value="HisK_dim/P_sf"/>
</dbReference>
<evidence type="ECO:0000259" key="9">
    <source>
        <dbReference type="PROSITE" id="PS50113"/>
    </source>
</evidence>